<keyword evidence="1" id="KW-1133">Transmembrane helix</keyword>
<feature type="transmembrane region" description="Helical" evidence="1">
    <location>
        <begin position="227"/>
        <end position="249"/>
    </location>
</feature>
<dbReference type="EMBL" id="JQIF01000093">
    <property type="protein sequence ID" value="KGJ51875.1"/>
    <property type="molecule type" value="Genomic_DNA"/>
</dbReference>
<dbReference type="Pfam" id="PF12679">
    <property type="entry name" value="ABC2_membrane_2"/>
    <property type="match status" value="1"/>
</dbReference>
<dbReference type="Proteomes" id="UP000030008">
    <property type="component" value="Unassembled WGS sequence"/>
</dbReference>
<evidence type="ECO:0000256" key="1">
    <source>
        <dbReference type="SAM" id="Phobius"/>
    </source>
</evidence>
<comment type="caution">
    <text evidence="2">The sequence shown here is derived from an EMBL/GenBank/DDBJ whole genome shotgun (WGS) entry which is preliminary data.</text>
</comment>
<dbReference type="EMBL" id="JAKTMA010000014">
    <property type="protein sequence ID" value="MCR0232959.1"/>
    <property type="molecule type" value="Genomic_DNA"/>
</dbReference>
<reference evidence="2 4" key="1">
    <citation type="submission" date="2014-08" db="EMBL/GenBank/DDBJ databases">
        <title>Clostridium innocuum, an unnegligible vancomycin-resistant pathogen causing extra-intestinal infections.</title>
        <authorList>
            <person name="Feng Y."/>
            <person name="Chiu C.-H."/>
        </authorList>
    </citation>
    <scope>NUCLEOTIDE SEQUENCE [LARGE SCALE GENOMIC DNA]</scope>
    <source>
        <strain evidence="2 4">AN88</strain>
    </source>
</reference>
<feature type="transmembrane region" description="Helical" evidence="1">
    <location>
        <begin position="150"/>
        <end position="171"/>
    </location>
</feature>
<reference evidence="3" key="2">
    <citation type="journal article" date="2022" name="Clin. Infect. Dis.">
        <title>Association between Clostridium innocuum and antibiotic-associated diarrhea in adults and children: A cross-sectional study and comparative genomics analysis.</title>
        <authorList>
            <person name="Cherny K.E."/>
            <person name="Muscat E.B."/>
            <person name="Balaji A."/>
            <person name="Mukherjee J."/>
            <person name="Ozer E.A."/>
            <person name="Angarone M.P."/>
            <person name="Hauser A.R."/>
            <person name="Sichel J.S."/>
            <person name="Amponsah E."/>
            <person name="Kociolek L.K."/>
        </authorList>
    </citation>
    <scope>NUCLEOTIDE SEQUENCE</scope>
    <source>
        <strain evidence="3">NU1-AC-029v</strain>
    </source>
</reference>
<sequence>MKGFTAFMKKELLEAVRSYKLVILLIVFAALGFMNPVSARYLPELVAGFLPEGMHMEIPQPVVLDSWLQFFKNTAQIGLIAIIIMCSSSMANEIGKGVLIPLLAKGMPRNSVLAAKFISISCLWTLSLGCSFLITFLYNFVFWESSLVPHLFPLVTGVWLFGLMMTASMILGGVYKGTVSGSLLCAGCLFLLCVLITMFAAVADYSPFVFLSQYQSYLTDGITMQEFLKPAVCAVTATLLQLAAAVIIFRRKSL</sequence>
<evidence type="ECO:0000313" key="4">
    <source>
        <dbReference type="Proteomes" id="UP000030008"/>
    </source>
</evidence>
<evidence type="ECO:0000313" key="3">
    <source>
        <dbReference type="EMBL" id="MCR0232959.1"/>
    </source>
</evidence>
<feature type="transmembrane region" description="Helical" evidence="1">
    <location>
        <begin position="113"/>
        <end position="138"/>
    </location>
</feature>
<dbReference type="GO" id="GO:0005886">
    <property type="term" value="C:plasma membrane"/>
    <property type="evidence" value="ECO:0007669"/>
    <property type="project" value="UniProtKB-SubCell"/>
</dbReference>
<gene>
    <name evidence="2" type="ORF">CIAN88_17925</name>
    <name evidence="3" type="ORF">MKC95_09295</name>
</gene>
<dbReference type="RefSeq" id="WP_008818735.1">
    <property type="nucleotide sequence ID" value="NZ_AP025565.1"/>
</dbReference>
<organism evidence="2 4">
    <name type="scientific">Clostridium innocuum</name>
    <dbReference type="NCBI Taxonomy" id="1522"/>
    <lineage>
        <taxon>Bacteria</taxon>
        <taxon>Bacillati</taxon>
        <taxon>Bacillota</taxon>
        <taxon>Clostridia</taxon>
        <taxon>Eubacteriales</taxon>
        <taxon>Clostridiaceae</taxon>
        <taxon>Clostridium</taxon>
    </lineage>
</organism>
<feature type="transmembrane region" description="Helical" evidence="1">
    <location>
        <begin position="74"/>
        <end position="92"/>
    </location>
</feature>
<accession>A0A099I2H0</accession>
<evidence type="ECO:0000313" key="2">
    <source>
        <dbReference type="EMBL" id="KGJ51875.1"/>
    </source>
</evidence>
<proteinExistence type="predicted"/>
<protein>
    <submittedName>
        <fullName evidence="3">ABC transporter permease</fullName>
    </submittedName>
    <submittedName>
        <fullName evidence="2">Membrane protein</fullName>
    </submittedName>
</protein>
<keyword evidence="1" id="KW-0812">Transmembrane</keyword>
<feature type="transmembrane region" description="Helical" evidence="1">
    <location>
        <begin position="183"/>
        <end position="203"/>
    </location>
</feature>
<keyword evidence="1" id="KW-0472">Membrane</keyword>
<name>A0A099I2H0_CLOIN</name>
<dbReference type="GO" id="GO:0140359">
    <property type="term" value="F:ABC-type transporter activity"/>
    <property type="evidence" value="ECO:0007669"/>
    <property type="project" value="InterPro"/>
</dbReference>
<dbReference type="Proteomes" id="UP001203972">
    <property type="component" value="Unassembled WGS sequence"/>
</dbReference>
<dbReference type="AlphaFoldDB" id="A0A099I2H0"/>